<feature type="chain" id="PRO_5016296688" description="DUF1664 domain-containing protein" evidence="1">
    <location>
        <begin position="22"/>
        <end position="69"/>
    </location>
</feature>
<name>A0A328DRI1_9ASTE</name>
<proteinExistence type="predicted"/>
<dbReference type="EMBL" id="NQVE01000098">
    <property type="protein sequence ID" value="RAL48295.1"/>
    <property type="molecule type" value="Genomic_DNA"/>
</dbReference>
<protein>
    <recommendedName>
        <fullName evidence="4">DUF1664 domain-containing protein</fullName>
    </recommendedName>
</protein>
<dbReference type="AlphaFoldDB" id="A0A328DRI1"/>
<gene>
    <name evidence="2" type="ORF">DM860_005719</name>
</gene>
<organism evidence="2 3">
    <name type="scientific">Cuscuta australis</name>
    <dbReference type="NCBI Taxonomy" id="267555"/>
    <lineage>
        <taxon>Eukaryota</taxon>
        <taxon>Viridiplantae</taxon>
        <taxon>Streptophyta</taxon>
        <taxon>Embryophyta</taxon>
        <taxon>Tracheophyta</taxon>
        <taxon>Spermatophyta</taxon>
        <taxon>Magnoliopsida</taxon>
        <taxon>eudicotyledons</taxon>
        <taxon>Gunneridae</taxon>
        <taxon>Pentapetalae</taxon>
        <taxon>asterids</taxon>
        <taxon>lamiids</taxon>
        <taxon>Solanales</taxon>
        <taxon>Convolvulaceae</taxon>
        <taxon>Cuscuteae</taxon>
        <taxon>Cuscuta</taxon>
        <taxon>Cuscuta subgen. Grammica</taxon>
        <taxon>Cuscuta sect. Cleistogrammica</taxon>
    </lineage>
</organism>
<keyword evidence="1" id="KW-0732">Signal</keyword>
<evidence type="ECO:0000313" key="2">
    <source>
        <dbReference type="EMBL" id="RAL48295.1"/>
    </source>
</evidence>
<dbReference type="Proteomes" id="UP000249390">
    <property type="component" value="Unassembled WGS sequence"/>
</dbReference>
<dbReference type="PANTHER" id="PTHR34970:SF5">
    <property type="entry name" value="PROTEIN, PUTATIVE-RELATED"/>
    <property type="match status" value="1"/>
</dbReference>
<evidence type="ECO:0008006" key="4">
    <source>
        <dbReference type="Google" id="ProtNLM"/>
    </source>
</evidence>
<comment type="caution">
    <text evidence="2">The sequence shown here is derived from an EMBL/GenBank/DDBJ whole genome shotgun (WGS) entry which is preliminary data.</text>
</comment>
<evidence type="ECO:0000256" key="1">
    <source>
        <dbReference type="SAM" id="SignalP"/>
    </source>
</evidence>
<feature type="signal peptide" evidence="1">
    <location>
        <begin position="1"/>
        <end position="21"/>
    </location>
</feature>
<accession>A0A328DRI1</accession>
<dbReference type="PANTHER" id="PTHR34970">
    <property type="entry name" value="ABC TRANSPORTER A FAMILY PROTEIN"/>
    <property type="match status" value="1"/>
</dbReference>
<reference evidence="2 3" key="1">
    <citation type="submission" date="2018-06" db="EMBL/GenBank/DDBJ databases">
        <title>The Genome of Cuscuta australis (Dodder) Provides Insight into the Evolution of Plant Parasitism.</title>
        <authorList>
            <person name="Liu H."/>
        </authorList>
    </citation>
    <scope>NUCLEOTIDE SEQUENCE [LARGE SCALE GENOMIC DNA]</scope>
    <source>
        <strain evidence="3">cv. Yunnan</strain>
        <tissue evidence="2">Vines</tissue>
    </source>
</reference>
<keyword evidence="3" id="KW-1185">Reference proteome</keyword>
<sequence>MMRTRALWFTLGFTSAATVVAQFVHKDLLIDRHSLSSELKAKFGSLEGRVSSLETALQDSPQHPQDGAN</sequence>
<evidence type="ECO:0000313" key="3">
    <source>
        <dbReference type="Proteomes" id="UP000249390"/>
    </source>
</evidence>